<accession>A0AAE1CSP0</accession>
<protein>
    <submittedName>
        <fullName evidence="2">Uncharacterized protein</fullName>
    </submittedName>
</protein>
<feature type="region of interest" description="Disordered" evidence="1">
    <location>
        <begin position="33"/>
        <end position="52"/>
    </location>
</feature>
<evidence type="ECO:0000256" key="1">
    <source>
        <dbReference type="SAM" id="MobiDB-lite"/>
    </source>
</evidence>
<dbReference type="Proteomes" id="UP001283361">
    <property type="component" value="Unassembled WGS sequence"/>
</dbReference>
<proteinExistence type="predicted"/>
<evidence type="ECO:0000313" key="3">
    <source>
        <dbReference type="Proteomes" id="UP001283361"/>
    </source>
</evidence>
<dbReference type="EMBL" id="JAWDGP010006910">
    <property type="protein sequence ID" value="KAK3733190.1"/>
    <property type="molecule type" value="Genomic_DNA"/>
</dbReference>
<evidence type="ECO:0000313" key="2">
    <source>
        <dbReference type="EMBL" id="KAK3733190.1"/>
    </source>
</evidence>
<dbReference type="AlphaFoldDB" id="A0AAE1CSP0"/>
<gene>
    <name evidence="2" type="ORF">RRG08_046110</name>
</gene>
<reference evidence="2" key="1">
    <citation type="journal article" date="2023" name="G3 (Bethesda)">
        <title>A reference genome for the long-term kleptoplast-retaining sea slug Elysia crispata morphotype clarki.</title>
        <authorList>
            <person name="Eastman K.E."/>
            <person name="Pendleton A.L."/>
            <person name="Shaikh M.A."/>
            <person name="Suttiyut T."/>
            <person name="Ogas R."/>
            <person name="Tomko P."/>
            <person name="Gavelis G."/>
            <person name="Widhalm J.R."/>
            <person name="Wisecaver J.H."/>
        </authorList>
    </citation>
    <scope>NUCLEOTIDE SEQUENCE</scope>
    <source>
        <strain evidence="2">ECLA1</strain>
    </source>
</reference>
<sequence length="77" mass="8741">MNQVQPSSKEAQAGHCKSCFDWLRLRLHPAPRPVPCNSVSSQRPRPQGQRAEPLLLLVSTSVRMTTNPTDTHYDRFI</sequence>
<keyword evidence="3" id="KW-1185">Reference proteome</keyword>
<name>A0AAE1CSP0_9GAST</name>
<organism evidence="2 3">
    <name type="scientific">Elysia crispata</name>
    <name type="common">lettuce slug</name>
    <dbReference type="NCBI Taxonomy" id="231223"/>
    <lineage>
        <taxon>Eukaryota</taxon>
        <taxon>Metazoa</taxon>
        <taxon>Spiralia</taxon>
        <taxon>Lophotrochozoa</taxon>
        <taxon>Mollusca</taxon>
        <taxon>Gastropoda</taxon>
        <taxon>Heterobranchia</taxon>
        <taxon>Euthyneura</taxon>
        <taxon>Panpulmonata</taxon>
        <taxon>Sacoglossa</taxon>
        <taxon>Placobranchoidea</taxon>
        <taxon>Plakobranchidae</taxon>
        <taxon>Elysia</taxon>
    </lineage>
</organism>
<comment type="caution">
    <text evidence="2">The sequence shown here is derived from an EMBL/GenBank/DDBJ whole genome shotgun (WGS) entry which is preliminary data.</text>
</comment>